<evidence type="ECO:0000313" key="3">
    <source>
        <dbReference type="Proteomes" id="UP000505306"/>
    </source>
</evidence>
<keyword evidence="2" id="KW-0808">Transferase</keyword>
<dbReference type="PANTHER" id="PTHR22916:SF3">
    <property type="entry name" value="UDP-GLCNAC:BETAGAL BETA-1,3-N-ACETYLGLUCOSAMINYLTRANSFERASE-LIKE PROTEIN 1"/>
    <property type="match status" value="1"/>
</dbReference>
<dbReference type="KEGG" id="mgel:G5B37_01355"/>
<dbReference type="EMBL" id="CP049057">
    <property type="protein sequence ID" value="QIE58260.1"/>
    <property type="molecule type" value="Genomic_DNA"/>
</dbReference>
<accession>A0A6G6GIC6</accession>
<organism evidence="2 3">
    <name type="scientific">Rasiella rasia</name>
    <dbReference type="NCBI Taxonomy" id="2744027"/>
    <lineage>
        <taxon>Bacteria</taxon>
        <taxon>Pseudomonadati</taxon>
        <taxon>Bacteroidota</taxon>
        <taxon>Flavobacteriia</taxon>
        <taxon>Flavobacteriales</taxon>
        <taxon>Flavobacteriaceae</taxon>
        <taxon>Rasiella</taxon>
    </lineage>
</organism>
<dbReference type="PANTHER" id="PTHR22916">
    <property type="entry name" value="GLYCOSYLTRANSFERASE"/>
    <property type="match status" value="1"/>
</dbReference>
<reference evidence="2 3" key="1">
    <citation type="submission" date="2020-02" db="EMBL/GenBank/DDBJ databases">
        <title>Complete genome sequence of Flavobacteriaceae bacterium.</title>
        <authorList>
            <person name="Kim S.-J."/>
            <person name="Kim Y.-S."/>
            <person name="Kim K.-H."/>
        </authorList>
    </citation>
    <scope>NUCLEOTIDE SEQUENCE [LARGE SCALE GENOMIC DNA]</scope>
    <source>
        <strain evidence="2 3">RR4-40</strain>
    </source>
</reference>
<dbReference type="Pfam" id="PF00535">
    <property type="entry name" value="Glycos_transf_2"/>
    <property type="match status" value="1"/>
</dbReference>
<dbReference type="InterPro" id="IPR001173">
    <property type="entry name" value="Glyco_trans_2-like"/>
</dbReference>
<protein>
    <submittedName>
        <fullName evidence="2">Glycosyltransferase family 2 protein</fullName>
    </submittedName>
</protein>
<sequence length="309" mass="34959">MISVIIPLYNKEDFVEKALASVLSQTYQDFELLVVNDGSTDTSLQRVKDVADPRIKVISTNNKGTASARNTGINAATNQYVALLDADDWWAPTFLKEVVVAINAFPQEKIFVTGRIHVFQSKEVAYTNKWLPKNGATGLVNHFKVLGTNLPVIHSSSVVAAKNHIEAIGGFKAGMQHFEDHECWHRLAIDHAVVFINKPLSFYNKTVQGSMSTAKVRCNDLIHYYNTMLSVSEQLSGREKRCFRKFYQRFAKWSYLKFAPTYSKEERMLLQESLVQLVSKMEVKILDELQKMGIASIYQRAKNMRNGGA</sequence>
<evidence type="ECO:0000313" key="2">
    <source>
        <dbReference type="EMBL" id="QIE58260.1"/>
    </source>
</evidence>
<dbReference type="AlphaFoldDB" id="A0A6G6GIC6"/>
<keyword evidence="3" id="KW-1185">Reference proteome</keyword>
<dbReference type="GO" id="GO:0016758">
    <property type="term" value="F:hexosyltransferase activity"/>
    <property type="evidence" value="ECO:0007669"/>
    <property type="project" value="UniProtKB-ARBA"/>
</dbReference>
<evidence type="ECO:0000259" key="1">
    <source>
        <dbReference type="Pfam" id="PF00535"/>
    </source>
</evidence>
<proteinExistence type="predicted"/>
<dbReference type="Gene3D" id="3.90.550.10">
    <property type="entry name" value="Spore Coat Polysaccharide Biosynthesis Protein SpsA, Chain A"/>
    <property type="match status" value="1"/>
</dbReference>
<gene>
    <name evidence="2" type="ORF">G5B37_01355</name>
</gene>
<dbReference type="InterPro" id="IPR029044">
    <property type="entry name" value="Nucleotide-diphossugar_trans"/>
</dbReference>
<dbReference type="CDD" id="cd00761">
    <property type="entry name" value="Glyco_tranf_GTA_type"/>
    <property type="match status" value="1"/>
</dbReference>
<feature type="domain" description="Glycosyltransferase 2-like" evidence="1">
    <location>
        <begin position="3"/>
        <end position="138"/>
    </location>
</feature>
<dbReference type="RefSeq" id="WP_164678267.1">
    <property type="nucleotide sequence ID" value="NZ_CP049057.1"/>
</dbReference>
<dbReference type="SUPFAM" id="SSF53448">
    <property type="entry name" value="Nucleotide-diphospho-sugar transferases"/>
    <property type="match status" value="1"/>
</dbReference>
<name>A0A6G6GIC6_9FLAO</name>
<dbReference type="Proteomes" id="UP000505306">
    <property type="component" value="Chromosome"/>
</dbReference>